<feature type="region of interest" description="Disordered" evidence="1">
    <location>
        <begin position="1"/>
        <end position="33"/>
    </location>
</feature>
<keyword evidence="2" id="KW-0812">Transmembrane</keyword>
<keyword evidence="4" id="KW-1185">Reference proteome</keyword>
<keyword evidence="2" id="KW-1133">Transmembrane helix</keyword>
<protein>
    <submittedName>
        <fullName evidence="3">Uncharacterized protein</fullName>
    </submittedName>
</protein>
<feature type="compositionally biased region" description="Polar residues" evidence="1">
    <location>
        <begin position="355"/>
        <end position="374"/>
    </location>
</feature>
<sequence>MEPEKRKDMTGYKSIPHTGSMEKKGRGHPSVSEKPVILYEEEEKSCRNDLCKHPDQYSCHVSGSNNGIKRKAKEQPYLLAGFSSLANTLPVLLLSYVYTHNNSDLLCGGCAGVTARGNKGSVRGGHSQGLQADLPAEHTSIRTGGKGNGTNQQPGSCPAAKRDRQRDPETQRTLGAPDPKLQQEPPSCPLSRLLDRLPVKARIMCQNWALGDGQCVCRGVLAANLIIPKWLTVAYAVYVFRSYLHPLAPRDCFQVASLSTEESGTGLREDAGAGYGSEPPKFKALVAGGCRHQTEAAYNSTKEKKHVQLENSSPTTVSSSFISGSVLNMHIITQSFSRSDKENKVFCHYFSESTTTSGDVRNQPHSDIQQTSVSRGFVSDL</sequence>
<dbReference type="AlphaFoldDB" id="R0KA87"/>
<dbReference type="EMBL" id="KB742583">
    <property type="protein sequence ID" value="EOB06762.1"/>
    <property type="molecule type" value="Genomic_DNA"/>
</dbReference>
<gene>
    <name evidence="3" type="ORF">Anapl_17122</name>
</gene>
<keyword evidence="2" id="KW-0472">Membrane</keyword>
<feature type="region of interest" description="Disordered" evidence="1">
    <location>
        <begin position="119"/>
        <end position="188"/>
    </location>
</feature>
<evidence type="ECO:0000313" key="3">
    <source>
        <dbReference type="EMBL" id="EOB06762.1"/>
    </source>
</evidence>
<feature type="compositionally biased region" description="Basic and acidic residues" evidence="1">
    <location>
        <begin position="1"/>
        <end position="10"/>
    </location>
</feature>
<reference evidence="4" key="1">
    <citation type="journal article" date="2013" name="Nat. Genet.">
        <title>The duck genome and transcriptome provide insight into an avian influenza virus reservoir species.</title>
        <authorList>
            <person name="Huang Y."/>
            <person name="Li Y."/>
            <person name="Burt D.W."/>
            <person name="Chen H."/>
            <person name="Zhang Y."/>
            <person name="Qian W."/>
            <person name="Kim H."/>
            <person name="Gan S."/>
            <person name="Zhao Y."/>
            <person name="Li J."/>
            <person name="Yi K."/>
            <person name="Feng H."/>
            <person name="Zhu P."/>
            <person name="Li B."/>
            <person name="Liu Q."/>
            <person name="Fairley S."/>
            <person name="Magor K.E."/>
            <person name="Du Z."/>
            <person name="Hu X."/>
            <person name="Goodman L."/>
            <person name="Tafer H."/>
            <person name="Vignal A."/>
            <person name="Lee T."/>
            <person name="Kim K.W."/>
            <person name="Sheng Z."/>
            <person name="An Y."/>
            <person name="Searle S."/>
            <person name="Herrero J."/>
            <person name="Groenen M.A."/>
            <person name="Crooijmans R.P."/>
            <person name="Faraut T."/>
            <person name="Cai Q."/>
            <person name="Webster R.G."/>
            <person name="Aldridge J.R."/>
            <person name="Warren W.C."/>
            <person name="Bartschat S."/>
            <person name="Kehr S."/>
            <person name="Marz M."/>
            <person name="Stadler P.F."/>
            <person name="Smith J."/>
            <person name="Kraus R.H."/>
            <person name="Zhao Y."/>
            <person name="Ren L."/>
            <person name="Fei J."/>
            <person name="Morisson M."/>
            <person name="Kaiser P."/>
            <person name="Griffin D.K."/>
            <person name="Rao M."/>
            <person name="Pitel F."/>
            <person name="Wang J."/>
            <person name="Li N."/>
        </authorList>
    </citation>
    <scope>NUCLEOTIDE SEQUENCE [LARGE SCALE GENOMIC DNA]</scope>
</reference>
<feature type="transmembrane region" description="Helical" evidence="2">
    <location>
        <begin position="77"/>
        <end position="98"/>
    </location>
</feature>
<name>R0KA87_ANAPL</name>
<evidence type="ECO:0000313" key="4">
    <source>
        <dbReference type="Proteomes" id="UP000296049"/>
    </source>
</evidence>
<feature type="compositionally biased region" description="Basic and acidic residues" evidence="1">
    <location>
        <begin position="160"/>
        <end position="170"/>
    </location>
</feature>
<dbReference type="Proteomes" id="UP000296049">
    <property type="component" value="Unassembled WGS sequence"/>
</dbReference>
<evidence type="ECO:0000256" key="2">
    <source>
        <dbReference type="SAM" id="Phobius"/>
    </source>
</evidence>
<evidence type="ECO:0000256" key="1">
    <source>
        <dbReference type="SAM" id="MobiDB-lite"/>
    </source>
</evidence>
<feature type="region of interest" description="Disordered" evidence="1">
    <location>
        <begin position="355"/>
        <end position="381"/>
    </location>
</feature>
<proteinExistence type="predicted"/>
<organism evidence="3 4">
    <name type="scientific">Anas platyrhynchos</name>
    <name type="common">Mallard</name>
    <name type="synonym">Anas boschas</name>
    <dbReference type="NCBI Taxonomy" id="8839"/>
    <lineage>
        <taxon>Eukaryota</taxon>
        <taxon>Metazoa</taxon>
        <taxon>Chordata</taxon>
        <taxon>Craniata</taxon>
        <taxon>Vertebrata</taxon>
        <taxon>Euteleostomi</taxon>
        <taxon>Archelosauria</taxon>
        <taxon>Archosauria</taxon>
        <taxon>Dinosauria</taxon>
        <taxon>Saurischia</taxon>
        <taxon>Theropoda</taxon>
        <taxon>Coelurosauria</taxon>
        <taxon>Aves</taxon>
        <taxon>Neognathae</taxon>
        <taxon>Galloanserae</taxon>
        <taxon>Anseriformes</taxon>
        <taxon>Anatidae</taxon>
        <taxon>Anatinae</taxon>
        <taxon>Anas</taxon>
    </lineage>
</organism>
<accession>R0KA87</accession>